<dbReference type="Proteomes" id="UP000240883">
    <property type="component" value="Unassembled WGS sequence"/>
</dbReference>
<organism evidence="1 2">
    <name type="scientific">Corynespora cassiicola Philippines</name>
    <dbReference type="NCBI Taxonomy" id="1448308"/>
    <lineage>
        <taxon>Eukaryota</taxon>
        <taxon>Fungi</taxon>
        <taxon>Dikarya</taxon>
        <taxon>Ascomycota</taxon>
        <taxon>Pezizomycotina</taxon>
        <taxon>Dothideomycetes</taxon>
        <taxon>Pleosporomycetidae</taxon>
        <taxon>Pleosporales</taxon>
        <taxon>Corynesporascaceae</taxon>
        <taxon>Corynespora</taxon>
    </lineage>
</organism>
<dbReference type="AlphaFoldDB" id="A0A2T2P100"/>
<name>A0A2T2P100_CORCC</name>
<proteinExistence type="predicted"/>
<reference evidence="1 2" key="1">
    <citation type="journal article" date="2018" name="Front. Microbiol.">
        <title>Genome-Wide Analysis of Corynespora cassiicola Leaf Fall Disease Putative Effectors.</title>
        <authorList>
            <person name="Lopez D."/>
            <person name="Ribeiro S."/>
            <person name="Label P."/>
            <person name="Fumanal B."/>
            <person name="Venisse J.S."/>
            <person name="Kohler A."/>
            <person name="de Oliveira R.R."/>
            <person name="Labutti K."/>
            <person name="Lipzen A."/>
            <person name="Lail K."/>
            <person name="Bauer D."/>
            <person name="Ohm R.A."/>
            <person name="Barry K.W."/>
            <person name="Spatafora J."/>
            <person name="Grigoriev I.V."/>
            <person name="Martin F.M."/>
            <person name="Pujade-Renaud V."/>
        </authorList>
    </citation>
    <scope>NUCLEOTIDE SEQUENCE [LARGE SCALE GENOMIC DNA]</scope>
    <source>
        <strain evidence="1 2">Philippines</strain>
    </source>
</reference>
<protein>
    <submittedName>
        <fullName evidence="1">Uncharacterized protein</fullName>
    </submittedName>
</protein>
<sequence>MFPACLAMHAVHGGNGIMPLAPRPFLPCSPIPACPLQTLLQLASGTSRRRLDTSWMEGGHRTYILCIHTAGTEAPLPPQWRARGLRRGVGWRAGQLPIAQWGYACEGNAGHGHGFVVGKARPAQGRAAGKSREREGSIWSVMMGSEVVSPMRCYLRTYTPLSRAQSASQPASSQSSARLWAWASTHRHRTPYRICQADVLRRTFGTAILASKRL</sequence>
<gene>
    <name evidence="1" type="ORF">BS50DRAFT_280764</name>
</gene>
<evidence type="ECO:0000313" key="2">
    <source>
        <dbReference type="Proteomes" id="UP000240883"/>
    </source>
</evidence>
<dbReference type="EMBL" id="KZ678131">
    <property type="protein sequence ID" value="PSN71360.1"/>
    <property type="molecule type" value="Genomic_DNA"/>
</dbReference>
<evidence type="ECO:0000313" key="1">
    <source>
        <dbReference type="EMBL" id="PSN71360.1"/>
    </source>
</evidence>
<accession>A0A2T2P100</accession>
<keyword evidence="2" id="KW-1185">Reference proteome</keyword>